<reference evidence="1 2" key="1">
    <citation type="journal article" date="2019" name="Sci. Rep.">
        <title>Orb-weaving spider Araneus ventricosus genome elucidates the spidroin gene catalogue.</title>
        <authorList>
            <person name="Kono N."/>
            <person name="Nakamura H."/>
            <person name="Ohtoshi R."/>
            <person name="Moran D.A.P."/>
            <person name="Shinohara A."/>
            <person name="Yoshida Y."/>
            <person name="Fujiwara M."/>
            <person name="Mori M."/>
            <person name="Tomita M."/>
            <person name="Arakawa K."/>
        </authorList>
    </citation>
    <scope>NUCLEOTIDE SEQUENCE [LARGE SCALE GENOMIC DNA]</scope>
</reference>
<protein>
    <submittedName>
        <fullName evidence="1">Uncharacterized protein</fullName>
    </submittedName>
</protein>
<comment type="caution">
    <text evidence="1">The sequence shown here is derived from an EMBL/GenBank/DDBJ whole genome shotgun (WGS) entry which is preliminary data.</text>
</comment>
<organism evidence="1 2">
    <name type="scientific">Araneus ventricosus</name>
    <name type="common">Orbweaver spider</name>
    <name type="synonym">Epeira ventricosa</name>
    <dbReference type="NCBI Taxonomy" id="182803"/>
    <lineage>
        <taxon>Eukaryota</taxon>
        <taxon>Metazoa</taxon>
        <taxon>Ecdysozoa</taxon>
        <taxon>Arthropoda</taxon>
        <taxon>Chelicerata</taxon>
        <taxon>Arachnida</taxon>
        <taxon>Araneae</taxon>
        <taxon>Araneomorphae</taxon>
        <taxon>Entelegynae</taxon>
        <taxon>Araneoidea</taxon>
        <taxon>Araneidae</taxon>
        <taxon>Araneus</taxon>
    </lineage>
</organism>
<dbReference type="Proteomes" id="UP000499080">
    <property type="component" value="Unassembled WGS sequence"/>
</dbReference>
<keyword evidence="2" id="KW-1185">Reference proteome</keyword>
<gene>
    <name evidence="1" type="ORF">AVEN_3143_1</name>
</gene>
<accession>A0A4Y2P2I3</accession>
<dbReference type="EMBL" id="BGPR01010423">
    <property type="protein sequence ID" value="GBN46078.1"/>
    <property type="molecule type" value="Genomic_DNA"/>
</dbReference>
<evidence type="ECO:0000313" key="1">
    <source>
        <dbReference type="EMBL" id="GBN46078.1"/>
    </source>
</evidence>
<evidence type="ECO:0000313" key="2">
    <source>
        <dbReference type="Proteomes" id="UP000499080"/>
    </source>
</evidence>
<dbReference type="AlphaFoldDB" id="A0A4Y2P2I3"/>
<proteinExistence type="predicted"/>
<sequence length="120" mass="13753">MAWWQGLGLIPESSMFGLNSMKNPPRMWAWRMLHLMPRVGPLLPCTYFEYPVHMLEKGVFFCGRADSPPHEGVDGVDDVREHLPRDETVVIQVVQAKRPLQFVMQGATAQHGQRLDELLK</sequence>
<name>A0A4Y2P2I3_ARAVE</name>